<name>A0A2T0M1K1_9PSEU</name>
<feature type="domain" description="GAF" evidence="2">
    <location>
        <begin position="28"/>
        <end position="173"/>
    </location>
</feature>
<evidence type="ECO:0000313" key="4">
    <source>
        <dbReference type="EMBL" id="PRX50447.1"/>
    </source>
</evidence>
<evidence type="ECO:0000259" key="2">
    <source>
        <dbReference type="SMART" id="SM00065"/>
    </source>
</evidence>
<proteinExistence type="predicted"/>
<sequence length="427" mass="45240">MTTTTASAETVERARLAAVDRYDILDTPPDGAFDRIAAMAARLLDAPIATVSIVDSDRIWFKATHGLSGVTQVGRDPGLCASAVLQDAPYVVADALTDPRTMRNPLVRGELGIRFYAAAPIVTSEGHRLGTVNVLDTRPRELDPAGAAILRDLAAVVMDELELRLSALTTLREERRLRERAQRDAETIESFATTLRSTLLPPRLPDVPGLELACHYHAASARHVTGDFYDVFALGDGRWGVFVGDVTGHGAAAAAVTSLTRYTLRAAALHHPDPTAGLAELNTALLMDRHVSEFCTVLFGVLTPGRDGGFDVTLASGGHPPALRLGDGAVREVHPEGGMLVGALPDARFAACQTRLEPGESLLLYTDGLTEARPGGTFFGEDGLTAFLDSRGHGGAQQLVDDLTDLIAGFDPAPTDDVALLAMSVPA</sequence>
<evidence type="ECO:0000256" key="1">
    <source>
        <dbReference type="ARBA" id="ARBA00022801"/>
    </source>
</evidence>
<dbReference type="InterPro" id="IPR003018">
    <property type="entry name" value="GAF"/>
</dbReference>
<keyword evidence="5" id="KW-1185">Reference proteome</keyword>
<feature type="domain" description="PPM-type phosphatase" evidence="3">
    <location>
        <begin position="207"/>
        <end position="425"/>
    </location>
</feature>
<evidence type="ECO:0000313" key="5">
    <source>
        <dbReference type="Proteomes" id="UP000238362"/>
    </source>
</evidence>
<protein>
    <submittedName>
        <fullName evidence="4">Sigma-B regulation protein RsbU (Phosphoserine phosphatase)</fullName>
    </submittedName>
</protein>
<dbReference type="Gene3D" id="3.30.450.40">
    <property type="match status" value="1"/>
</dbReference>
<dbReference type="SUPFAM" id="SSF81606">
    <property type="entry name" value="PP2C-like"/>
    <property type="match status" value="1"/>
</dbReference>
<comment type="caution">
    <text evidence="4">The sequence shown here is derived from an EMBL/GenBank/DDBJ whole genome shotgun (WGS) entry which is preliminary data.</text>
</comment>
<dbReference type="Proteomes" id="UP000238362">
    <property type="component" value="Unassembled WGS sequence"/>
</dbReference>
<organism evidence="4 5">
    <name type="scientific">Prauserella shujinwangii</name>
    <dbReference type="NCBI Taxonomy" id="1453103"/>
    <lineage>
        <taxon>Bacteria</taxon>
        <taxon>Bacillati</taxon>
        <taxon>Actinomycetota</taxon>
        <taxon>Actinomycetes</taxon>
        <taxon>Pseudonocardiales</taxon>
        <taxon>Pseudonocardiaceae</taxon>
        <taxon>Prauserella</taxon>
    </lineage>
</organism>
<dbReference type="OrthoDB" id="5241041at2"/>
<dbReference type="PANTHER" id="PTHR43156">
    <property type="entry name" value="STAGE II SPORULATION PROTEIN E-RELATED"/>
    <property type="match status" value="1"/>
</dbReference>
<gene>
    <name evidence="4" type="ORF">B0I33_102568</name>
</gene>
<dbReference type="InterPro" id="IPR052016">
    <property type="entry name" value="Bact_Sigma-Reg"/>
</dbReference>
<dbReference type="PANTHER" id="PTHR43156:SF2">
    <property type="entry name" value="STAGE II SPORULATION PROTEIN E"/>
    <property type="match status" value="1"/>
</dbReference>
<dbReference type="RefSeq" id="WP_106177531.1">
    <property type="nucleotide sequence ID" value="NZ_PVNH01000002.1"/>
</dbReference>
<dbReference type="SUPFAM" id="SSF55781">
    <property type="entry name" value="GAF domain-like"/>
    <property type="match status" value="1"/>
</dbReference>
<dbReference type="EMBL" id="PVNH01000002">
    <property type="protein sequence ID" value="PRX50447.1"/>
    <property type="molecule type" value="Genomic_DNA"/>
</dbReference>
<dbReference type="SMART" id="SM00065">
    <property type="entry name" value="GAF"/>
    <property type="match status" value="1"/>
</dbReference>
<dbReference type="Gene3D" id="3.60.40.10">
    <property type="entry name" value="PPM-type phosphatase domain"/>
    <property type="match status" value="1"/>
</dbReference>
<dbReference type="GO" id="GO:0016791">
    <property type="term" value="F:phosphatase activity"/>
    <property type="evidence" value="ECO:0007669"/>
    <property type="project" value="TreeGrafter"/>
</dbReference>
<reference evidence="4 5" key="1">
    <citation type="submission" date="2018-03" db="EMBL/GenBank/DDBJ databases">
        <title>Genomic Encyclopedia of Type Strains, Phase III (KMG-III): the genomes of soil and plant-associated and newly described type strains.</title>
        <authorList>
            <person name="Whitman W."/>
        </authorList>
    </citation>
    <scope>NUCLEOTIDE SEQUENCE [LARGE SCALE GENOMIC DNA]</scope>
    <source>
        <strain evidence="4 5">CGMCC 4.7125</strain>
    </source>
</reference>
<dbReference type="Pfam" id="PF01590">
    <property type="entry name" value="GAF"/>
    <property type="match status" value="1"/>
</dbReference>
<dbReference type="Pfam" id="PF07228">
    <property type="entry name" value="SpoIIE"/>
    <property type="match status" value="1"/>
</dbReference>
<dbReference type="AlphaFoldDB" id="A0A2T0M1K1"/>
<dbReference type="InterPro" id="IPR036457">
    <property type="entry name" value="PPM-type-like_dom_sf"/>
</dbReference>
<dbReference type="SMART" id="SM00331">
    <property type="entry name" value="PP2C_SIG"/>
    <property type="match status" value="1"/>
</dbReference>
<evidence type="ECO:0000259" key="3">
    <source>
        <dbReference type="SMART" id="SM00331"/>
    </source>
</evidence>
<dbReference type="InterPro" id="IPR001932">
    <property type="entry name" value="PPM-type_phosphatase-like_dom"/>
</dbReference>
<keyword evidence="1" id="KW-0378">Hydrolase</keyword>
<dbReference type="InterPro" id="IPR029016">
    <property type="entry name" value="GAF-like_dom_sf"/>
</dbReference>
<accession>A0A2T0M1K1</accession>